<protein>
    <submittedName>
        <fullName evidence="9">Transposable element P transposase</fullName>
    </submittedName>
</protein>
<keyword evidence="4 5" id="KW-0238">DNA-binding</keyword>
<evidence type="ECO:0000256" key="3">
    <source>
        <dbReference type="ARBA" id="ARBA00022833"/>
    </source>
</evidence>
<evidence type="ECO:0000256" key="1">
    <source>
        <dbReference type="ARBA" id="ARBA00022723"/>
    </source>
</evidence>
<name>A0A2B4RF39_STYPI</name>
<evidence type="ECO:0000256" key="2">
    <source>
        <dbReference type="ARBA" id="ARBA00022771"/>
    </source>
</evidence>
<proteinExistence type="predicted"/>
<reference evidence="10" key="1">
    <citation type="journal article" date="2017" name="bioRxiv">
        <title>Comparative analysis of the genomes of Stylophora pistillata and Acropora digitifera provides evidence for extensive differences between species of corals.</title>
        <authorList>
            <person name="Voolstra C.R."/>
            <person name="Li Y."/>
            <person name="Liew Y.J."/>
            <person name="Baumgarten S."/>
            <person name="Zoccola D."/>
            <person name="Flot J.-F."/>
            <person name="Tambutte S."/>
            <person name="Allemand D."/>
            <person name="Aranda M."/>
        </authorList>
    </citation>
    <scope>NUCLEOTIDE SEQUENCE [LARGE SCALE GENOMIC DNA]</scope>
</reference>
<dbReference type="OrthoDB" id="5977345at2759"/>
<dbReference type="Proteomes" id="UP000225706">
    <property type="component" value="Unassembled WGS sequence"/>
</dbReference>
<comment type="caution">
    <text evidence="9">The sequence shown here is derived from an EMBL/GenBank/DDBJ whole genome shotgun (WGS) entry which is preliminary data.</text>
</comment>
<gene>
    <name evidence="9" type="primary">T</name>
    <name evidence="9" type="ORF">AWC38_SpisGene20840</name>
</gene>
<feature type="coiled-coil region" evidence="6">
    <location>
        <begin position="323"/>
        <end position="350"/>
    </location>
</feature>
<feature type="region of interest" description="Disordered" evidence="7">
    <location>
        <begin position="856"/>
        <end position="881"/>
    </location>
</feature>
<evidence type="ECO:0000313" key="9">
    <source>
        <dbReference type="EMBL" id="PFX14967.1"/>
    </source>
</evidence>
<evidence type="ECO:0000256" key="5">
    <source>
        <dbReference type="PROSITE-ProRule" id="PRU00309"/>
    </source>
</evidence>
<evidence type="ECO:0000256" key="7">
    <source>
        <dbReference type="SAM" id="MobiDB-lite"/>
    </source>
</evidence>
<dbReference type="GO" id="GO:0008270">
    <property type="term" value="F:zinc ion binding"/>
    <property type="evidence" value="ECO:0007669"/>
    <property type="project" value="UniProtKB-KW"/>
</dbReference>
<dbReference type="EMBL" id="LSMT01000703">
    <property type="protein sequence ID" value="PFX14967.1"/>
    <property type="molecule type" value="Genomic_DNA"/>
</dbReference>
<sequence length="881" mass="101641">MPGDNCAVFGCGSCRRTKGIGIWKLPFPRNDEYKKWRLEWLNEIKKTREVDSDFQKQIDGDRVYTCEKHFAPEDIEIFQTAKMTKKKPMFGALPVRNMPKRSHETDKTTRRPPKVVVTVEETTSCSRYYKNFRDLCKRVKSLKTLSEWTQQELEDRIVLKKILPSLQIPELEIVIDDSLGFTILVYGWLLPEDHELYTKNFRSINNITASDLVKHVERCLICPGVETNVFTGNVLPHIIPRVVDPLSIDREDNNLDSFPSKQYWRSRGCSVLCHADEQYCSSCSQYLHASDLSKKAKQRKLAEPAHIKAPVSKTAPERIKLTLQNQRLRCADLERQLDEMRTELTKSSVEVDPELSDDFATILGKSDVTPFMNLFWQQQKKLFSSSPTGVRYHPMIIRYCLSLAAKSPSCYEELRRSKILVLPSQRTLKDYRNCIRPTRGFNENVIEELKGQTDSYFDVQRYVVLLFDEMKVMSNLVFDKVTGELIGYVDLGDPDVNFGLLKKVDELATHALAFLIRGVCTQLKFNLAYFATNGVTADQLMPLFWEAVGILEMTCNLWVIGTTSDGASPNRRFYRMHEDLDGNAGKDVCYRTTNLYAPHRYIYFFSDAPHLMKTTRNCLHHSGSGKCSRYMWNDGLYVLWQHIAQLYYQDAENGLKLLPKITYEHIKLSSYSCMRVNLAAQVLSATVAAVMTAYSTPDTAATARLCKMMDQFFDCLNVRSTTEHLRKRKPLLAPYTSIDDPRFLWLEGDFLDYLSAWKESTKDRPGNFTQNARSRMFLSWQTHEGLKITTHSVVEATRFLLNEGMDFVLTERFCQDPAEEYFGNQRKLGRRSDNPDIRMFGYNDNTIRMQRAISCQSGNTRGRKDKNRAWDNISNDPLPLS</sequence>
<evidence type="ECO:0000256" key="4">
    <source>
        <dbReference type="ARBA" id="ARBA00023125"/>
    </source>
</evidence>
<dbReference type="AlphaFoldDB" id="A0A2B4RF39"/>
<evidence type="ECO:0000313" key="10">
    <source>
        <dbReference type="Proteomes" id="UP000225706"/>
    </source>
</evidence>
<accession>A0A2B4RF39</accession>
<dbReference type="Pfam" id="PF21787">
    <property type="entry name" value="TNP-like_RNaseH_N"/>
    <property type="match status" value="1"/>
</dbReference>
<organism evidence="9 10">
    <name type="scientific">Stylophora pistillata</name>
    <name type="common">Smooth cauliflower coral</name>
    <dbReference type="NCBI Taxonomy" id="50429"/>
    <lineage>
        <taxon>Eukaryota</taxon>
        <taxon>Metazoa</taxon>
        <taxon>Cnidaria</taxon>
        <taxon>Anthozoa</taxon>
        <taxon>Hexacorallia</taxon>
        <taxon>Scleractinia</taxon>
        <taxon>Astrocoeniina</taxon>
        <taxon>Pocilloporidae</taxon>
        <taxon>Stylophora</taxon>
    </lineage>
</organism>
<dbReference type="SUPFAM" id="SSF57716">
    <property type="entry name" value="Glucocorticoid receptor-like (DNA-binding domain)"/>
    <property type="match status" value="1"/>
</dbReference>
<dbReference type="GO" id="GO:0003677">
    <property type="term" value="F:DNA binding"/>
    <property type="evidence" value="ECO:0007669"/>
    <property type="project" value="UniProtKB-UniRule"/>
</dbReference>
<evidence type="ECO:0000259" key="8">
    <source>
        <dbReference type="PROSITE" id="PS50950"/>
    </source>
</evidence>
<dbReference type="InterPro" id="IPR048366">
    <property type="entry name" value="TNP-like_GBD"/>
</dbReference>
<keyword evidence="10" id="KW-1185">Reference proteome</keyword>
<keyword evidence="6" id="KW-0175">Coiled coil</keyword>
<dbReference type="Pfam" id="PF21788">
    <property type="entry name" value="TNP-like_GBD"/>
    <property type="match status" value="1"/>
</dbReference>
<dbReference type="PROSITE" id="PS50950">
    <property type="entry name" value="ZF_THAP"/>
    <property type="match status" value="1"/>
</dbReference>
<feature type="domain" description="THAP-type" evidence="8">
    <location>
        <begin position="1"/>
        <end position="97"/>
    </location>
</feature>
<keyword evidence="3" id="KW-0862">Zinc</keyword>
<dbReference type="Pfam" id="PF05485">
    <property type="entry name" value="THAP"/>
    <property type="match status" value="1"/>
</dbReference>
<evidence type="ECO:0000256" key="6">
    <source>
        <dbReference type="SAM" id="Coils"/>
    </source>
</evidence>
<keyword evidence="1" id="KW-0479">Metal-binding</keyword>
<keyword evidence="2 5" id="KW-0863">Zinc-finger</keyword>
<dbReference type="InterPro" id="IPR006612">
    <property type="entry name" value="THAP_Znf"/>
</dbReference>
<dbReference type="InterPro" id="IPR048365">
    <property type="entry name" value="TNP-like_RNaseH_N"/>
</dbReference>